<organism evidence="2">
    <name type="scientific">uncultured marine thaumarchaeote KM3_199_C08</name>
    <dbReference type="NCBI Taxonomy" id="1456090"/>
    <lineage>
        <taxon>Archaea</taxon>
        <taxon>Nitrososphaerota</taxon>
        <taxon>environmental samples</taxon>
    </lineage>
</organism>
<evidence type="ECO:0000313" key="2">
    <source>
        <dbReference type="EMBL" id="AIF07059.1"/>
    </source>
</evidence>
<reference evidence="2" key="1">
    <citation type="journal article" date="2014" name="Genome Biol. Evol.">
        <title>Pangenome evidence for extensive interdomain horizontal transfer affecting lineage core and shell genes in uncultured planktonic thaumarchaeota and euryarchaeota.</title>
        <authorList>
            <person name="Deschamps P."/>
            <person name="Zivanovic Y."/>
            <person name="Moreira D."/>
            <person name="Rodriguez-Valera F."/>
            <person name="Lopez-Garcia P."/>
        </authorList>
    </citation>
    <scope>NUCLEOTIDE SEQUENCE</scope>
</reference>
<proteinExistence type="predicted"/>
<keyword evidence="1" id="KW-0472">Membrane</keyword>
<keyword evidence="1" id="KW-1133">Transmembrane helix</keyword>
<feature type="transmembrane region" description="Helical" evidence="1">
    <location>
        <begin position="49"/>
        <end position="73"/>
    </location>
</feature>
<dbReference type="EMBL" id="KF900789">
    <property type="protein sequence ID" value="AIF07059.1"/>
    <property type="molecule type" value="Genomic_DNA"/>
</dbReference>
<evidence type="ECO:0000256" key="1">
    <source>
        <dbReference type="SAM" id="Phobius"/>
    </source>
</evidence>
<sequence>MVLLGASLTIFSLQISPALRVDVWPSSFAKLSKILFAVSYDGLHLPDSIWFIIDVLTPVITANFFCVMFSFFLSSFIVSRLGSIINY</sequence>
<name>A0A075GTK2_9ARCH</name>
<dbReference type="AlphaFoldDB" id="A0A075GTK2"/>
<keyword evidence="1" id="KW-0812">Transmembrane</keyword>
<protein>
    <submittedName>
        <fullName evidence="2">Uncharacterized protein</fullName>
    </submittedName>
</protein>
<accession>A0A075GTK2</accession>